<dbReference type="EMBL" id="CP020370">
    <property type="protein sequence ID" value="AUB83904.1"/>
    <property type="molecule type" value="Genomic_DNA"/>
</dbReference>
<dbReference type="PANTHER" id="PTHR43449:SF3">
    <property type="entry name" value="POLYMERASE NUCLEOTIDYL TRANSFERASE DOMAIN-CONTAINING PROTEIN"/>
    <property type="match status" value="1"/>
</dbReference>
<dbReference type="PANTHER" id="PTHR43449">
    <property type="entry name" value="NUCLEOTIDYLTRANSFERASE"/>
    <property type="match status" value="1"/>
</dbReference>
<reference evidence="2 3" key="1">
    <citation type="submission" date="2017-03" db="EMBL/GenBank/DDBJ databases">
        <title>Complete genome sequence of Candidatus 'Thiodictyon syntrophicum' sp. nov. strain Cad16T, a photolithoautotroph purple sulfur bacterium isolated from an alpine meromictic lake.</title>
        <authorList>
            <person name="Luedin S.M."/>
            <person name="Pothier J.F."/>
            <person name="Danza F."/>
            <person name="Storelli N."/>
            <person name="Wittwer M."/>
            <person name="Tonolla M."/>
        </authorList>
    </citation>
    <scope>NUCLEOTIDE SEQUENCE [LARGE SCALE GENOMIC DNA]</scope>
    <source>
        <strain evidence="2 3">Cad16T</strain>
    </source>
</reference>
<dbReference type="InterPro" id="IPR043519">
    <property type="entry name" value="NT_sf"/>
</dbReference>
<name>A0A2K8UE78_9GAMM</name>
<dbReference type="SUPFAM" id="SSF81301">
    <property type="entry name" value="Nucleotidyltransferase"/>
    <property type="match status" value="1"/>
</dbReference>
<gene>
    <name evidence="2" type="ORF">THSYN_25205</name>
</gene>
<accession>A0A2K8UE78</accession>
<dbReference type="InterPro" id="IPR002934">
    <property type="entry name" value="Polymerase_NTP_transf_dom"/>
</dbReference>
<dbReference type="CDD" id="cd05403">
    <property type="entry name" value="NT_KNTase_like"/>
    <property type="match status" value="1"/>
</dbReference>
<feature type="domain" description="Polymerase nucleotidyl transferase" evidence="1">
    <location>
        <begin position="21"/>
        <end position="85"/>
    </location>
</feature>
<dbReference type="GO" id="GO:0016779">
    <property type="term" value="F:nucleotidyltransferase activity"/>
    <property type="evidence" value="ECO:0007669"/>
    <property type="project" value="InterPro"/>
</dbReference>
<dbReference type="Pfam" id="PF01909">
    <property type="entry name" value="NTP_transf_2"/>
    <property type="match status" value="1"/>
</dbReference>
<keyword evidence="3" id="KW-1185">Reference proteome</keyword>
<organism evidence="2 3">
    <name type="scientific">Candidatus Thiodictyon syntrophicum</name>
    <dbReference type="NCBI Taxonomy" id="1166950"/>
    <lineage>
        <taxon>Bacteria</taxon>
        <taxon>Pseudomonadati</taxon>
        <taxon>Pseudomonadota</taxon>
        <taxon>Gammaproteobacteria</taxon>
        <taxon>Chromatiales</taxon>
        <taxon>Chromatiaceae</taxon>
        <taxon>Thiodictyon</taxon>
    </lineage>
</organism>
<dbReference type="KEGG" id="tsy:THSYN_25205"/>
<evidence type="ECO:0000313" key="3">
    <source>
        <dbReference type="Proteomes" id="UP000232638"/>
    </source>
</evidence>
<proteinExistence type="predicted"/>
<protein>
    <submittedName>
        <fullName evidence="2">DNA polymerase subunit beta</fullName>
    </submittedName>
</protein>
<dbReference type="Gene3D" id="3.30.460.10">
    <property type="entry name" value="Beta Polymerase, domain 2"/>
    <property type="match status" value="1"/>
</dbReference>
<evidence type="ECO:0000313" key="2">
    <source>
        <dbReference type="EMBL" id="AUB83904.1"/>
    </source>
</evidence>
<dbReference type="AlphaFoldDB" id="A0A2K8UE78"/>
<sequence>MLDAQIIQSAVDRLIGVAHSPLKVILFGSYARGDAKDTSDLDLLVVEEDVPNFAEEYGRLRGAIGSVGTGVDLLIYPLNEFERRKNWQTSPVSDAVRGGKVLYERAA</sequence>
<dbReference type="OrthoDB" id="9809668at2"/>
<dbReference type="RefSeq" id="WP_100921581.1">
    <property type="nucleotide sequence ID" value="NZ_CP020370.1"/>
</dbReference>
<evidence type="ECO:0000259" key="1">
    <source>
        <dbReference type="Pfam" id="PF01909"/>
    </source>
</evidence>
<dbReference type="Proteomes" id="UP000232638">
    <property type="component" value="Chromosome"/>
</dbReference>